<evidence type="ECO:0000259" key="2">
    <source>
        <dbReference type="Pfam" id="PF14760"/>
    </source>
</evidence>
<dbReference type="PANTHER" id="PTHR30437">
    <property type="entry name" value="TRANSCRIPTION ELONGATION FACTOR GREA"/>
    <property type="match status" value="1"/>
</dbReference>
<dbReference type="InterPro" id="IPR036953">
    <property type="entry name" value="GreA/GreB_C_sf"/>
</dbReference>
<dbReference type="NCBIfam" id="NF004396">
    <property type="entry name" value="PRK05753.1"/>
    <property type="match status" value="1"/>
</dbReference>
<feature type="domain" description="Transcription elongation factor GreA/GreB C-terminal" evidence="1">
    <location>
        <begin position="59"/>
        <end position="131"/>
    </location>
</feature>
<keyword evidence="3" id="KW-0808">Transferase</keyword>
<keyword evidence="4" id="KW-1185">Reference proteome</keyword>
<dbReference type="GO" id="GO:0003677">
    <property type="term" value="F:DNA binding"/>
    <property type="evidence" value="ECO:0007669"/>
    <property type="project" value="InterPro"/>
</dbReference>
<accession>A0A6N9T913</accession>
<reference evidence="3 4" key="1">
    <citation type="submission" date="2020-01" db="EMBL/GenBank/DDBJ databases">
        <title>Jiella pacifica sp. nov.</title>
        <authorList>
            <person name="Xue Z."/>
            <person name="Zhu S."/>
            <person name="Chen J."/>
            <person name="Yang J."/>
        </authorList>
    </citation>
    <scope>NUCLEOTIDE SEQUENCE [LARGE SCALE GENOMIC DNA]</scope>
    <source>
        <strain evidence="3 4">40Bstr34</strain>
    </source>
</reference>
<organism evidence="3 4">
    <name type="scientific">Jiella pacifica</name>
    <dbReference type="NCBI Taxonomy" id="2696469"/>
    <lineage>
        <taxon>Bacteria</taxon>
        <taxon>Pseudomonadati</taxon>
        <taxon>Pseudomonadota</taxon>
        <taxon>Alphaproteobacteria</taxon>
        <taxon>Hyphomicrobiales</taxon>
        <taxon>Aurantimonadaceae</taxon>
        <taxon>Jiella</taxon>
    </lineage>
</organism>
<dbReference type="InterPro" id="IPR001437">
    <property type="entry name" value="Tscrpt_elong_fac_GreA/B_C"/>
</dbReference>
<dbReference type="GO" id="GO:0006354">
    <property type="term" value="P:DNA-templated transcription elongation"/>
    <property type="evidence" value="ECO:0007669"/>
    <property type="project" value="TreeGrafter"/>
</dbReference>
<dbReference type="InterPro" id="IPR029462">
    <property type="entry name" value="Rnk_N"/>
</dbReference>
<protein>
    <submittedName>
        <fullName evidence="3">Nucleoside diphosphate kinase regulator</fullName>
    </submittedName>
</protein>
<dbReference type="RefSeq" id="WP_163466386.1">
    <property type="nucleotide sequence ID" value="NZ_JAAAMG010000046.1"/>
</dbReference>
<dbReference type="Gene3D" id="1.10.286.20">
    <property type="match status" value="1"/>
</dbReference>
<feature type="domain" description="Regulator of nucleoside diphosphate kinase N-terminal" evidence="2">
    <location>
        <begin position="11"/>
        <end position="51"/>
    </location>
</feature>
<dbReference type="InterPro" id="IPR023459">
    <property type="entry name" value="Tscrpt_elong_fac_GreA/B_fam"/>
</dbReference>
<sequence>MRHHQSGSRLPKLAVTEQDYESLSRLANAALDRIPEVAEELLQELERARIVSERAAKPNVVRMGSNLTYRSDDGAERNVTIVYPAHADISLGRVSILTPIGAALIGLSEGQSIAWTTRSGRKQMLTVLAVTAPSEATV</sequence>
<dbReference type="GO" id="GO:0016301">
    <property type="term" value="F:kinase activity"/>
    <property type="evidence" value="ECO:0007669"/>
    <property type="project" value="UniProtKB-KW"/>
</dbReference>
<comment type="caution">
    <text evidence="3">The sequence shown here is derived from an EMBL/GenBank/DDBJ whole genome shotgun (WGS) entry which is preliminary data.</text>
</comment>
<dbReference type="Proteomes" id="UP000469011">
    <property type="component" value="Unassembled WGS sequence"/>
</dbReference>
<dbReference type="Pfam" id="PF14760">
    <property type="entry name" value="Rnk_N"/>
    <property type="match status" value="1"/>
</dbReference>
<evidence type="ECO:0000259" key="1">
    <source>
        <dbReference type="Pfam" id="PF01272"/>
    </source>
</evidence>
<dbReference type="GO" id="GO:0070063">
    <property type="term" value="F:RNA polymerase binding"/>
    <property type="evidence" value="ECO:0007669"/>
    <property type="project" value="InterPro"/>
</dbReference>
<dbReference type="EMBL" id="JAAAMG010000046">
    <property type="protein sequence ID" value="NDW07934.1"/>
    <property type="molecule type" value="Genomic_DNA"/>
</dbReference>
<dbReference type="SUPFAM" id="SSF54534">
    <property type="entry name" value="FKBP-like"/>
    <property type="match status" value="1"/>
</dbReference>
<dbReference type="AlphaFoldDB" id="A0A6N9T913"/>
<evidence type="ECO:0000313" key="4">
    <source>
        <dbReference type="Proteomes" id="UP000469011"/>
    </source>
</evidence>
<dbReference type="GO" id="GO:0032784">
    <property type="term" value="P:regulation of DNA-templated transcription elongation"/>
    <property type="evidence" value="ECO:0007669"/>
    <property type="project" value="InterPro"/>
</dbReference>
<gene>
    <name evidence="3" type="ORF">GTK09_26420</name>
</gene>
<keyword evidence="3" id="KW-0418">Kinase</keyword>
<dbReference type="Gene3D" id="3.10.50.30">
    <property type="entry name" value="Transcription elongation factor, GreA/GreB, C-terminal domain"/>
    <property type="match status" value="1"/>
</dbReference>
<evidence type="ECO:0000313" key="3">
    <source>
        <dbReference type="EMBL" id="NDW07934.1"/>
    </source>
</evidence>
<proteinExistence type="predicted"/>
<dbReference type="PANTHER" id="PTHR30437:SF5">
    <property type="entry name" value="REGULATOR OF NUCLEOSIDE DIPHOSPHATE KINASE"/>
    <property type="match status" value="1"/>
</dbReference>
<name>A0A6N9T913_9HYPH</name>
<dbReference type="Pfam" id="PF01272">
    <property type="entry name" value="GreA_GreB"/>
    <property type="match status" value="1"/>
</dbReference>